<keyword evidence="2" id="KW-0479">Metal-binding</keyword>
<evidence type="ECO:0000259" key="12">
    <source>
        <dbReference type="PROSITE" id="PS50157"/>
    </source>
</evidence>
<dbReference type="PROSITE" id="PS50097">
    <property type="entry name" value="BTB"/>
    <property type="match status" value="1"/>
</dbReference>
<dbReference type="GO" id="GO:0008270">
    <property type="term" value="F:zinc ion binding"/>
    <property type="evidence" value="ECO:0007669"/>
    <property type="project" value="UniProtKB-KW"/>
</dbReference>
<feature type="domain" description="C2H2-type" evidence="12">
    <location>
        <begin position="352"/>
        <end position="379"/>
    </location>
</feature>
<feature type="region of interest" description="Disordered" evidence="10">
    <location>
        <begin position="236"/>
        <end position="257"/>
    </location>
</feature>
<dbReference type="GO" id="GO:0035167">
    <property type="term" value="P:larval lymph gland hemopoiesis"/>
    <property type="evidence" value="ECO:0007669"/>
    <property type="project" value="UniProtKB-ARBA"/>
</dbReference>
<evidence type="ECO:0000256" key="10">
    <source>
        <dbReference type="SAM" id="MobiDB-lite"/>
    </source>
</evidence>
<comment type="function">
    <text evidence="8">Putative transcription factor required for axon growth and guidance in the central and peripheral nervous systems. Repels CNS axons away from the midline by promoting the expression of the midline repellent sli and its receptor robo.</text>
</comment>
<dbReference type="GO" id="GO:0045476">
    <property type="term" value="P:nurse cell apoptotic process"/>
    <property type="evidence" value="ECO:0007669"/>
    <property type="project" value="UniProtKB-ARBA"/>
</dbReference>
<feature type="domain" description="BTB" evidence="11">
    <location>
        <begin position="31"/>
        <end position="96"/>
    </location>
</feature>
<dbReference type="InterPro" id="IPR051095">
    <property type="entry name" value="Dros_DevTransReg"/>
</dbReference>
<dbReference type="FunFam" id="3.30.160.60:FF:000446">
    <property type="entry name" value="Zinc finger protein"/>
    <property type="match status" value="1"/>
</dbReference>
<dbReference type="Pfam" id="PF00651">
    <property type="entry name" value="BTB"/>
    <property type="match status" value="1"/>
</dbReference>
<evidence type="ECO:0000313" key="13">
    <source>
        <dbReference type="EMBL" id="CAL4063561.1"/>
    </source>
</evidence>
<dbReference type="GO" id="GO:0048813">
    <property type="term" value="P:dendrite morphogenesis"/>
    <property type="evidence" value="ECO:0007669"/>
    <property type="project" value="UniProtKB-ARBA"/>
</dbReference>
<evidence type="ECO:0000256" key="6">
    <source>
        <dbReference type="ARBA" id="ARBA00022902"/>
    </source>
</evidence>
<evidence type="ECO:0000256" key="7">
    <source>
        <dbReference type="ARBA" id="ARBA00023242"/>
    </source>
</evidence>
<feature type="region of interest" description="Disordered" evidence="10">
    <location>
        <begin position="509"/>
        <end position="551"/>
    </location>
</feature>
<name>A0AAV2PTJ2_MEGNR</name>
<reference evidence="13 14" key="1">
    <citation type="submission" date="2024-05" db="EMBL/GenBank/DDBJ databases">
        <authorList>
            <person name="Wallberg A."/>
        </authorList>
    </citation>
    <scope>NUCLEOTIDE SEQUENCE [LARGE SCALE GENOMIC DNA]</scope>
</reference>
<dbReference type="SUPFAM" id="SSF54695">
    <property type="entry name" value="POZ domain"/>
    <property type="match status" value="1"/>
</dbReference>
<dbReference type="InterPro" id="IPR000210">
    <property type="entry name" value="BTB/POZ_dom"/>
</dbReference>
<evidence type="ECO:0000256" key="5">
    <source>
        <dbReference type="ARBA" id="ARBA00022833"/>
    </source>
</evidence>
<evidence type="ECO:0000256" key="9">
    <source>
        <dbReference type="PROSITE-ProRule" id="PRU00042"/>
    </source>
</evidence>
<dbReference type="GO" id="GO:0006357">
    <property type="term" value="P:regulation of transcription by RNA polymerase II"/>
    <property type="evidence" value="ECO:0007669"/>
    <property type="project" value="TreeGrafter"/>
</dbReference>
<evidence type="ECO:0008006" key="15">
    <source>
        <dbReference type="Google" id="ProtNLM"/>
    </source>
</evidence>
<dbReference type="GO" id="GO:0007526">
    <property type="term" value="P:larval somatic muscle development"/>
    <property type="evidence" value="ECO:0007669"/>
    <property type="project" value="UniProtKB-ARBA"/>
</dbReference>
<gene>
    <name evidence="13" type="ORF">MNOR_LOCUS3461</name>
</gene>
<keyword evidence="4" id="KW-0221">Differentiation</keyword>
<keyword evidence="3 9" id="KW-0863">Zinc-finger</keyword>
<dbReference type="GO" id="GO:0016199">
    <property type="term" value="P:axon midline choice point recognition"/>
    <property type="evidence" value="ECO:0007669"/>
    <property type="project" value="UniProtKB-ARBA"/>
</dbReference>
<dbReference type="InterPro" id="IPR013087">
    <property type="entry name" value="Znf_C2H2_type"/>
</dbReference>
<dbReference type="Gene3D" id="3.30.160.60">
    <property type="entry name" value="Classic Zinc Finger"/>
    <property type="match status" value="2"/>
</dbReference>
<evidence type="ECO:0000256" key="8">
    <source>
        <dbReference type="ARBA" id="ARBA00037382"/>
    </source>
</evidence>
<dbReference type="Gene3D" id="3.30.710.10">
    <property type="entry name" value="Potassium Channel Kv1.1, Chain A"/>
    <property type="match status" value="1"/>
</dbReference>
<dbReference type="PANTHER" id="PTHR23110:SF111">
    <property type="entry name" value="LONGITUDINALS LACKING PROTEIN, ISOFORMS F_I_K_T"/>
    <property type="match status" value="1"/>
</dbReference>
<feature type="compositionally biased region" description="Basic and acidic residues" evidence="10">
    <location>
        <begin position="124"/>
        <end position="151"/>
    </location>
</feature>
<evidence type="ECO:0000256" key="4">
    <source>
        <dbReference type="ARBA" id="ARBA00022782"/>
    </source>
</evidence>
<dbReference type="SMART" id="SM00225">
    <property type="entry name" value="BTB"/>
    <property type="match status" value="1"/>
</dbReference>
<dbReference type="SMART" id="SM00355">
    <property type="entry name" value="ZnF_C2H2"/>
    <property type="match status" value="2"/>
</dbReference>
<keyword evidence="7" id="KW-0539">Nucleus</keyword>
<dbReference type="InterPro" id="IPR036236">
    <property type="entry name" value="Znf_C2H2_sf"/>
</dbReference>
<dbReference type="GO" id="GO:0008406">
    <property type="term" value="P:gonad development"/>
    <property type="evidence" value="ECO:0007669"/>
    <property type="project" value="UniProtKB-ARBA"/>
</dbReference>
<sequence>MDEGILSLRWNNHRSTFFHILSTLHQKELYSDVTIACEGKFFPVHKLVLSVCSEYFEDMFKKTNCKHPIIVLKDILCDELEALLNYMYVGEANVAQSDLARLIKAAECLRIKGLAVPDENPESNESKRPNSSVGKEDSSASKRRRQEETHNKVPPTSREGHNDERCFTEGETSNSRQSTPNAPSRNSSASPNQNQRLQIQERRSNSSQGSHVVAEVVLDDEPPVVKTEPKIEEDIILESESLTYESEKQGGGGSGRSQTYEAQLLNQAPQNVLQDIMAQGIPSGTTESIPSWENSGNNMSGGGGGFTLDGFSTDDSSRASQQLDVIGSYGSGTYIASGGVRSTSGGGGCGGMACPFCGKILPYQSEYQRHLRKHTGERPFLCHFCNYASTRKSHLKTHMIKVHADRVSEFMAVGEPHPSQAELHQASQTSQPIYSENRGNESEVAEVFQPVIAQEREGNNVVASGSSSSSLQSHRVSTVVAHREANEHEPTNLIQDTHTIMLGQYHSSRTREISQSMTELQQSSQQSKENPTVYRDPRGNETDIFQPGIVQ</sequence>
<evidence type="ECO:0000259" key="11">
    <source>
        <dbReference type="PROSITE" id="PS50097"/>
    </source>
</evidence>
<dbReference type="GO" id="GO:0005634">
    <property type="term" value="C:nucleus"/>
    <property type="evidence" value="ECO:0007669"/>
    <property type="project" value="TreeGrafter"/>
</dbReference>
<feature type="compositionally biased region" description="Polar residues" evidence="10">
    <location>
        <begin position="170"/>
        <end position="180"/>
    </location>
</feature>
<dbReference type="AlphaFoldDB" id="A0AAV2PTJ2"/>
<dbReference type="GO" id="GO:0007464">
    <property type="term" value="P:R3/R4 cell fate commitment"/>
    <property type="evidence" value="ECO:0007669"/>
    <property type="project" value="UniProtKB-ARBA"/>
</dbReference>
<proteinExistence type="predicted"/>
<evidence type="ECO:0000256" key="1">
    <source>
        <dbReference type="ARBA" id="ARBA00022473"/>
    </source>
</evidence>
<dbReference type="SUPFAM" id="SSF57667">
    <property type="entry name" value="beta-beta-alpha zinc fingers"/>
    <property type="match status" value="1"/>
</dbReference>
<feature type="domain" description="C2H2-type" evidence="12">
    <location>
        <begin position="380"/>
        <end position="408"/>
    </location>
</feature>
<keyword evidence="6" id="KW-0524">Neurogenesis</keyword>
<protein>
    <recommendedName>
        <fullName evidence="15">Broad-complex</fullName>
    </recommendedName>
</protein>
<dbReference type="PROSITE" id="PS50157">
    <property type="entry name" value="ZINC_FINGER_C2H2_2"/>
    <property type="match status" value="2"/>
</dbReference>
<dbReference type="PANTHER" id="PTHR23110">
    <property type="entry name" value="BTB DOMAIN TRANSCRIPTION FACTOR"/>
    <property type="match status" value="1"/>
</dbReference>
<organism evidence="13 14">
    <name type="scientific">Meganyctiphanes norvegica</name>
    <name type="common">Northern krill</name>
    <name type="synonym">Thysanopoda norvegica</name>
    <dbReference type="NCBI Taxonomy" id="48144"/>
    <lineage>
        <taxon>Eukaryota</taxon>
        <taxon>Metazoa</taxon>
        <taxon>Ecdysozoa</taxon>
        <taxon>Arthropoda</taxon>
        <taxon>Crustacea</taxon>
        <taxon>Multicrustacea</taxon>
        <taxon>Malacostraca</taxon>
        <taxon>Eumalacostraca</taxon>
        <taxon>Eucarida</taxon>
        <taxon>Euphausiacea</taxon>
        <taxon>Euphausiidae</taxon>
        <taxon>Meganyctiphanes</taxon>
    </lineage>
</organism>
<feature type="compositionally biased region" description="Low complexity" evidence="10">
    <location>
        <begin position="181"/>
        <end position="196"/>
    </location>
</feature>
<feature type="region of interest" description="Disordered" evidence="10">
    <location>
        <begin position="117"/>
        <end position="220"/>
    </location>
</feature>
<dbReference type="CDD" id="cd18315">
    <property type="entry name" value="BTB_POZ_BAB-like"/>
    <property type="match status" value="1"/>
</dbReference>
<keyword evidence="14" id="KW-1185">Reference proteome</keyword>
<evidence type="ECO:0000313" key="14">
    <source>
        <dbReference type="Proteomes" id="UP001497623"/>
    </source>
</evidence>
<dbReference type="GO" id="GO:0045467">
    <property type="term" value="P:R7 cell development"/>
    <property type="evidence" value="ECO:0007669"/>
    <property type="project" value="UniProtKB-ARBA"/>
</dbReference>
<dbReference type="InterPro" id="IPR011333">
    <property type="entry name" value="SKP1/BTB/POZ_sf"/>
</dbReference>
<accession>A0AAV2PTJ2</accession>
<dbReference type="PROSITE" id="PS00028">
    <property type="entry name" value="ZINC_FINGER_C2H2_1"/>
    <property type="match status" value="1"/>
</dbReference>
<feature type="compositionally biased region" description="Basic and acidic residues" evidence="10">
    <location>
        <begin position="158"/>
        <end position="168"/>
    </location>
</feature>
<dbReference type="Proteomes" id="UP001497623">
    <property type="component" value="Unassembled WGS sequence"/>
</dbReference>
<feature type="compositionally biased region" description="Polar residues" evidence="10">
    <location>
        <begin position="513"/>
        <end position="530"/>
    </location>
</feature>
<keyword evidence="1" id="KW-0217">Developmental protein</keyword>
<dbReference type="EMBL" id="CAXKWB010001179">
    <property type="protein sequence ID" value="CAL4063561.1"/>
    <property type="molecule type" value="Genomic_DNA"/>
</dbReference>
<evidence type="ECO:0000256" key="2">
    <source>
        <dbReference type="ARBA" id="ARBA00022723"/>
    </source>
</evidence>
<keyword evidence="5" id="KW-0862">Zinc</keyword>
<comment type="caution">
    <text evidence="13">The sequence shown here is derived from an EMBL/GenBank/DDBJ whole genome shotgun (WGS) entry which is preliminary data.</text>
</comment>
<dbReference type="Pfam" id="PF00096">
    <property type="entry name" value="zf-C2H2"/>
    <property type="match status" value="1"/>
</dbReference>
<evidence type="ECO:0000256" key="3">
    <source>
        <dbReference type="ARBA" id="ARBA00022771"/>
    </source>
</evidence>